<dbReference type="InterPro" id="IPR011256">
    <property type="entry name" value="Reg_factor_effector_dom_sf"/>
</dbReference>
<gene>
    <name evidence="2" type="ORF">SAMN05216529_10965</name>
</gene>
<accession>A0A315ZWE1</accession>
<dbReference type="Proteomes" id="UP000254051">
    <property type="component" value="Unassembled WGS sequence"/>
</dbReference>
<protein>
    <submittedName>
        <fullName evidence="2">AraC family transcriptional regulator</fullName>
    </submittedName>
</protein>
<feature type="domain" description="GyrI-like small molecule binding" evidence="1">
    <location>
        <begin position="6"/>
        <end position="107"/>
    </location>
</feature>
<name>A0A315ZWE1_9FIRM</name>
<dbReference type="SUPFAM" id="SSF55136">
    <property type="entry name" value="Probable bacterial effector-binding domain"/>
    <property type="match status" value="1"/>
</dbReference>
<dbReference type="Pfam" id="PF06445">
    <property type="entry name" value="GyrI-like"/>
    <property type="match status" value="1"/>
</dbReference>
<reference evidence="3" key="1">
    <citation type="submission" date="2017-07" db="EMBL/GenBank/DDBJ databases">
        <authorList>
            <person name="Varghese N."/>
            <person name="Submissions S."/>
        </authorList>
    </citation>
    <scope>NUCLEOTIDE SEQUENCE [LARGE SCALE GENOMIC DNA]</scope>
    <source>
        <strain evidence="3">NLAE-zl-C134</strain>
    </source>
</reference>
<dbReference type="InterPro" id="IPR029442">
    <property type="entry name" value="GyrI-like"/>
</dbReference>
<evidence type="ECO:0000313" key="2">
    <source>
        <dbReference type="EMBL" id="SUQ15014.1"/>
    </source>
</evidence>
<dbReference type="Gene3D" id="3.20.80.10">
    <property type="entry name" value="Regulatory factor, effector binding domain"/>
    <property type="match status" value="1"/>
</dbReference>
<dbReference type="EMBL" id="UHJJ01000009">
    <property type="protein sequence ID" value="SUQ15014.1"/>
    <property type="molecule type" value="Genomic_DNA"/>
</dbReference>
<proteinExistence type="predicted"/>
<evidence type="ECO:0000313" key="3">
    <source>
        <dbReference type="Proteomes" id="UP000254051"/>
    </source>
</evidence>
<dbReference type="AlphaFoldDB" id="A0A315ZWE1"/>
<evidence type="ECO:0000259" key="1">
    <source>
        <dbReference type="Pfam" id="PF06445"/>
    </source>
</evidence>
<sequence length="107" mass="12341">MNKSTILIEKFYNDPKVTGLNQCICDLCMTVDGIQETDNTATIKGGKFSVYRYNGKIQDIFRILQGIFSVWLPDSGYEMNQRYGLNIYRQIEKNNECVVMDLCIPIK</sequence>
<organism evidence="2 3">
    <name type="scientific">Faecalicatena contorta</name>
    <dbReference type="NCBI Taxonomy" id="39482"/>
    <lineage>
        <taxon>Bacteria</taxon>
        <taxon>Bacillati</taxon>
        <taxon>Bacillota</taxon>
        <taxon>Clostridia</taxon>
        <taxon>Lachnospirales</taxon>
        <taxon>Lachnospiraceae</taxon>
        <taxon>Faecalicatena</taxon>
    </lineage>
</organism>
<keyword evidence="3" id="KW-1185">Reference proteome</keyword>